<evidence type="ECO:0000256" key="6">
    <source>
        <dbReference type="ARBA" id="ARBA00023315"/>
    </source>
</evidence>
<evidence type="ECO:0000313" key="10">
    <source>
        <dbReference type="Proteomes" id="UP000574390"/>
    </source>
</evidence>
<keyword evidence="4 7" id="KW-1133">Transmembrane helix</keyword>
<comment type="subcellular location">
    <subcellularLocation>
        <location evidence="1">Membrane</location>
        <topology evidence="1">Multi-pass membrane protein</topology>
    </subcellularLocation>
</comment>
<evidence type="ECO:0000256" key="1">
    <source>
        <dbReference type="ARBA" id="ARBA00004141"/>
    </source>
</evidence>
<dbReference type="PROSITE" id="PS50216">
    <property type="entry name" value="DHHC"/>
    <property type="match status" value="1"/>
</dbReference>
<keyword evidence="6 7" id="KW-0012">Acyltransferase</keyword>
<dbReference type="AlphaFoldDB" id="A0A7J6TNI7"/>
<comment type="domain">
    <text evidence="7">The DHHC domain is required for palmitoyltransferase activity.</text>
</comment>
<dbReference type="EC" id="2.3.1.225" evidence="7"/>
<evidence type="ECO:0000256" key="5">
    <source>
        <dbReference type="ARBA" id="ARBA00023136"/>
    </source>
</evidence>
<comment type="similarity">
    <text evidence="7">Belongs to the DHHC palmitoyltransferase family.</text>
</comment>
<evidence type="ECO:0000256" key="3">
    <source>
        <dbReference type="ARBA" id="ARBA00022692"/>
    </source>
</evidence>
<dbReference type="InterPro" id="IPR001594">
    <property type="entry name" value="Palmitoyltrfase_DHHC"/>
</dbReference>
<protein>
    <recommendedName>
        <fullName evidence="7">Palmitoyltransferase</fullName>
        <ecNumber evidence="7">2.3.1.225</ecNumber>
    </recommendedName>
</protein>
<reference evidence="9 10" key="1">
    <citation type="submission" date="2020-04" db="EMBL/GenBank/DDBJ databases">
        <title>Perkinsus olseni comparative genomics.</title>
        <authorList>
            <person name="Bogema D.R."/>
        </authorList>
    </citation>
    <scope>NUCLEOTIDE SEQUENCE [LARGE SCALE GENOMIC DNA]</scope>
    <source>
        <strain evidence="9">ATCC PRA-205</strain>
    </source>
</reference>
<sequence length="209" mass="23593">MPDSPPSFPSAPATVPDREPARFLPVIFVCTIIFTLWGIYNFVHVLPLLQLDRPAVVHHDVAQKGWIELIIFNSLFAMLLVCYTLCVVVSPGEIPDTDEWLCNGEEDEPVVADSVLPGKPTDAQEKKRSGERRRCKWCGNTDAQVLKMDHHCPWIYNCVGFGNHKYFFLLLLYATVAAHFMWITMIDSVRATGLSSMLTHRRATHLGVL</sequence>
<dbReference type="GO" id="GO:0019706">
    <property type="term" value="F:protein-cysteine S-palmitoyltransferase activity"/>
    <property type="evidence" value="ECO:0007669"/>
    <property type="project" value="UniProtKB-EC"/>
</dbReference>
<name>A0A7J6TNI7_PEROL</name>
<dbReference type="EMBL" id="JABANM010006154">
    <property type="protein sequence ID" value="KAF4746377.1"/>
    <property type="molecule type" value="Genomic_DNA"/>
</dbReference>
<organism evidence="9 10">
    <name type="scientific">Perkinsus olseni</name>
    <name type="common">Perkinsus atlanticus</name>
    <dbReference type="NCBI Taxonomy" id="32597"/>
    <lineage>
        <taxon>Eukaryota</taxon>
        <taxon>Sar</taxon>
        <taxon>Alveolata</taxon>
        <taxon>Perkinsozoa</taxon>
        <taxon>Perkinsea</taxon>
        <taxon>Perkinsida</taxon>
        <taxon>Perkinsidae</taxon>
        <taxon>Perkinsus</taxon>
    </lineage>
</organism>
<dbReference type="InterPro" id="IPR039859">
    <property type="entry name" value="PFA4/ZDH16/20/ERF2-like"/>
</dbReference>
<gene>
    <name evidence="9" type="primary">ZDHHC15_18</name>
    <name evidence="9" type="ORF">FOZ62_028585</name>
</gene>
<dbReference type="GO" id="GO:0016020">
    <property type="term" value="C:membrane"/>
    <property type="evidence" value="ECO:0007669"/>
    <property type="project" value="UniProtKB-SubCell"/>
</dbReference>
<evidence type="ECO:0000256" key="4">
    <source>
        <dbReference type="ARBA" id="ARBA00022989"/>
    </source>
</evidence>
<feature type="transmembrane region" description="Helical" evidence="7">
    <location>
        <begin position="166"/>
        <end position="186"/>
    </location>
</feature>
<evidence type="ECO:0000256" key="7">
    <source>
        <dbReference type="RuleBase" id="RU079119"/>
    </source>
</evidence>
<dbReference type="Proteomes" id="UP000574390">
    <property type="component" value="Unassembled WGS sequence"/>
</dbReference>
<evidence type="ECO:0000313" key="9">
    <source>
        <dbReference type="EMBL" id="KAF4746377.1"/>
    </source>
</evidence>
<feature type="domain" description="Palmitoyltransferase DHHC" evidence="8">
    <location>
        <begin position="131"/>
        <end position="189"/>
    </location>
</feature>
<accession>A0A7J6TNI7</accession>
<dbReference type="PANTHER" id="PTHR12246">
    <property type="entry name" value="PALMITOYLTRANSFERASE ZDHHC16"/>
    <property type="match status" value="1"/>
</dbReference>
<keyword evidence="2 7" id="KW-0808">Transferase</keyword>
<keyword evidence="5 7" id="KW-0472">Membrane</keyword>
<keyword evidence="3 7" id="KW-0812">Transmembrane</keyword>
<comment type="catalytic activity">
    <reaction evidence="7">
        <text>L-cysteinyl-[protein] + hexadecanoyl-CoA = S-hexadecanoyl-L-cysteinyl-[protein] + CoA</text>
        <dbReference type="Rhea" id="RHEA:36683"/>
        <dbReference type="Rhea" id="RHEA-COMP:10131"/>
        <dbReference type="Rhea" id="RHEA-COMP:11032"/>
        <dbReference type="ChEBI" id="CHEBI:29950"/>
        <dbReference type="ChEBI" id="CHEBI:57287"/>
        <dbReference type="ChEBI" id="CHEBI:57379"/>
        <dbReference type="ChEBI" id="CHEBI:74151"/>
        <dbReference type="EC" id="2.3.1.225"/>
    </reaction>
</comment>
<proteinExistence type="inferred from homology"/>
<dbReference type="Pfam" id="PF01529">
    <property type="entry name" value="DHHC"/>
    <property type="match status" value="1"/>
</dbReference>
<comment type="caution">
    <text evidence="9">The sequence shown here is derived from an EMBL/GenBank/DDBJ whole genome shotgun (WGS) entry which is preliminary data.</text>
</comment>
<evidence type="ECO:0000259" key="8">
    <source>
        <dbReference type="Pfam" id="PF01529"/>
    </source>
</evidence>
<feature type="transmembrane region" description="Helical" evidence="7">
    <location>
        <begin position="23"/>
        <end position="49"/>
    </location>
</feature>
<feature type="transmembrane region" description="Helical" evidence="7">
    <location>
        <begin position="70"/>
        <end position="90"/>
    </location>
</feature>
<evidence type="ECO:0000256" key="2">
    <source>
        <dbReference type="ARBA" id="ARBA00022679"/>
    </source>
</evidence>